<proteinExistence type="predicted"/>
<sequence>MKKGYLSVLAIAGLFFVSCSDDDNNIPDNPNVEVEAPDTYKFERNGSTSVSYSGQTTRIKMAEELISSLKDDPSSTAIPTTTEAQLDGMFAHVEGNADFSDADLNASDKSIRSKTAASRDYFFSNVVEGTVIKEKFDNWIAEQVDVVFPNWNTDAAPGVAGRIQEAGGGSNRLVNGKGLELDQAVNKTLIGALMVDQMLNNYLGVLVLDEGTNVADNDNQVLATDKNYTNMEHKWDEAFGYLYGTDDAENPQYNADSFLSKYVFRVEGDSDFVGISKKIYDAFKKGRQAIVVKNYAEREAQAKIIRDEVSKIIAIRAVYYLQQAKLTLATDKGAAFHDLSEGYGFIESLRFTRNTADNAPYFTATEISGFTNDLLEGNGFWDVTPATLDEISKDIADKFDFTVEKAGS</sequence>
<dbReference type="KEGG" id="tje:TJEJU_2327"/>
<dbReference type="EMBL" id="LT899436">
    <property type="protein sequence ID" value="SNR16012.1"/>
    <property type="molecule type" value="Genomic_DNA"/>
</dbReference>
<evidence type="ECO:0000313" key="2">
    <source>
        <dbReference type="EMBL" id="SNR16012.1"/>
    </source>
</evidence>
<dbReference type="RefSeq" id="WP_095072237.1">
    <property type="nucleotide sequence ID" value="NZ_LT899436.1"/>
</dbReference>
<dbReference type="InterPro" id="IPR032331">
    <property type="entry name" value="DUF4856"/>
</dbReference>
<protein>
    <submittedName>
        <fullName evidence="2">Probable lipoprotein</fullName>
    </submittedName>
</protein>
<dbReference type="Pfam" id="PF16148">
    <property type="entry name" value="DUF4856"/>
    <property type="match status" value="1"/>
</dbReference>
<keyword evidence="2" id="KW-0449">Lipoprotein</keyword>
<evidence type="ECO:0000256" key="1">
    <source>
        <dbReference type="SAM" id="SignalP"/>
    </source>
</evidence>
<keyword evidence="1" id="KW-0732">Signal</keyword>
<feature type="signal peptide" evidence="1">
    <location>
        <begin position="1"/>
        <end position="20"/>
    </location>
</feature>
<keyword evidence="3" id="KW-1185">Reference proteome</keyword>
<dbReference type="OrthoDB" id="5498726at2"/>
<dbReference type="PROSITE" id="PS51257">
    <property type="entry name" value="PROKAR_LIPOPROTEIN"/>
    <property type="match status" value="1"/>
</dbReference>
<feature type="chain" id="PRO_5012873137" evidence="1">
    <location>
        <begin position="21"/>
        <end position="408"/>
    </location>
</feature>
<gene>
    <name evidence="2" type="ORF">TJEJU_2327</name>
</gene>
<name>A0A238UA83_9FLAO</name>
<organism evidence="2 3">
    <name type="scientific">Tenacibaculum jejuense</name>
    <dbReference type="NCBI Taxonomy" id="584609"/>
    <lineage>
        <taxon>Bacteria</taxon>
        <taxon>Pseudomonadati</taxon>
        <taxon>Bacteroidota</taxon>
        <taxon>Flavobacteriia</taxon>
        <taxon>Flavobacteriales</taxon>
        <taxon>Flavobacteriaceae</taxon>
        <taxon>Tenacibaculum</taxon>
    </lineage>
</organism>
<evidence type="ECO:0000313" key="3">
    <source>
        <dbReference type="Proteomes" id="UP000215214"/>
    </source>
</evidence>
<reference evidence="2 3" key="1">
    <citation type="submission" date="2017-07" db="EMBL/GenBank/DDBJ databases">
        <authorList>
            <person name="Sun Z.S."/>
            <person name="Albrecht U."/>
            <person name="Echele G."/>
            <person name="Lee C.C."/>
        </authorList>
    </citation>
    <scope>NUCLEOTIDE SEQUENCE [LARGE SCALE GENOMIC DNA]</scope>
    <source>
        <strain evidence="3">type strain: KCTC 22618</strain>
    </source>
</reference>
<dbReference type="Proteomes" id="UP000215214">
    <property type="component" value="Chromosome TJEJU"/>
</dbReference>
<accession>A0A238UA83</accession>
<dbReference type="AlphaFoldDB" id="A0A238UA83"/>